<evidence type="ECO:0000313" key="2">
    <source>
        <dbReference type="EMBL" id="MED4401626.1"/>
    </source>
</evidence>
<comment type="caution">
    <text evidence="2">The sequence shown here is derived from an EMBL/GenBank/DDBJ whole genome shotgun (WGS) entry which is preliminary data.</text>
</comment>
<name>A0ABU6NX58_9BACI</name>
<gene>
    <name evidence="2" type="ORF">P9271_09895</name>
</gene>
<dbReference type="RefSeq" id="WP_066227936.1">
    <property type="nucleotide sequence ID" value="NZ_JARTFQ010000006.1"/>
</dbReference>
<dbReference type="GeneID" id="301140657"/>
<accession>A0ABU6NX58</accession>
<dbReference type="Proteomes" id="UP001342826">
    <property type="component" value="Unassembled WGS sequence"/>
</dbReference>
<keyword evidence="1" id="KW-0472">Membrane</keyword>
<evidence type="ECO:0000313" key="3">
    <source>
        <dbReference type="Proteomes" id="UP001342826"/>
    </source>
</evidence>
<reference evidence="2 3" key="1">
    <citation type="submission" date="2023-03" db="EMBL/GenBank/DDBJ databases">
        <title>Bacillus Genome Sequencing.</title>
        <authorList>
            <person name="Dunlap C."/>
        </authorList>
    </citation>
    <scope>NUCLEOTIDE SEQUENCE [LARGE SCALE GENOMIC DNA]</scope>
    <source>
        <strain evidence="2 3">NRS-1717</strain>
    </source>
</reference>
<keyword evidence="1" id="KW-0812">Transmembrane</keyword>
<organism evidence="2 3">
    <name type="scientific">Metabacillus fastidiosus</name>
    <dbReference type="NCBI Taxonomy" id="1458"/>
    <lineage>
        <taxon>Bacteria</taxon>
        <taxon>Bacillati</taxon>
        <taxon>Bacillota</taxon>
        <taxon>Bacilli</taxon>
        <taxon>Bacillales</taxon>
        <taxon>Bacillaceae</taxon>
        <taxon>Metabacillus</taxon>
    </lineage>
</organism>
<keyword evidence="1" id="KW-1133">Transmembrane helix</keyword>
<keyword evidence="3" id="KW-1185">Reference proteome</keyword>
<proteinExistence type="predicted"/>
<dbReference type="EMBL" id="JARTFS010000006">
    <property type="protein sequence ID" value="MED4401626.1"/>
    <property type="molecule type" value="Genomic_DNA"/>
</dbReference>
<protein>
    <submittedName>
        <fullName evidence="2">Uncharacterized protein</fullName>
    </submittedName>
</protein>
<feature type="transmembrane region" description="Helical" evidence="1">
    <location>
        <begin position="59"/>
        <end position="79"/>
    </location>
</feature>
<sequence>MNQDPFKEEQHLQNKLDEYHIQIPDFPRKRSRFERFIHILASPAKDPFEQTIATINGVMLLKVAPAVIMVVIGLLQILLL</sequence>
<evidence type="ECO:0000256" key="1">
    <source>
        <dbReference type="SAM" id="Phobius"/>
    </source>
</evidence>